<dbReference type="RefSeq" id="WP_269885193.1">
    <property type="nucleotide sequence ID" value="NZ_JAQAGZ010000025.1"/>
</dbReference>
<dbReference type="Proteomes" id="UP001527882">
    <property type="component" value="Unassembled WGS sequence"/>
</dbReference>
<dbReference type="EMBL" id="JAQAGZ010000025">
    <property type="protein sequence ID" value="MCZ8516663.1"/>
    <property type="molecule type" value="Genomic_DNA"/>
</dbReference>
<accession>A0ABT4QIG1</accession>
<name>A0ABT4QIG1_9BACL</name>
<proteinExistence type="predicted"/>
<protein>
    <submittedName>
        <fullName evidence="1">Uncharacterized protein</fullName>
    </submittedName>
</protein>
<evidence type="ECO:0000313" key="1">
    <source>
        <dbReference type="EMBL" id="MCZ8516663.1"/>
    </source>
</evidence>
<organism evidence="1 2">
    <name type="scientific">Paenibacillus gyeongsangnamensis</name>
    <dbReference type="NCBI Taxonomy" id="3388067"/>
    <lineage>
        <taxon>Bacteria</taxon>
        <taxon>Bacillati</taxon>
        <taxon>Bacillota</taxon>
        <taxon>Bacilli</taxon>
        <taxon>Bacillales</taxon>
        <taxon>Paenibacillaceae</taxon>
        <taxon>Paenibacillus</taxon>
    </lineage>
</organism>
<keyword evidence="2" id="KW-1185">Reference proteome</keyword>
<evidence type="ECO:0000313" key="2">
    <source>
        <dbReference type="Proteomes" id="UP001527882"/>
    </source>
</evidence>
<comment type="caution">
    <text evidence="1">The sequence shown here is derived from an EMBL/GenBank/DDBJ whole genome shotgun (WGS) entry which is preliminary data.</text>
</comment>
<sequence>MQMYCRQSFQKFLPLVRQRNVNASGIIRIRSPFNKTALLAAGHQTDAAWWVTCSRSASSEMVA</sequence>
<reference evidence="1 2" key="1">
    <citation type="submission" date="2022-12" db="EMBL/GenBank/DDBJ databases">
        <title>Draft genome sequence of Paenibacillus sp. dW9.</title>
        <authorList>
            <person name="Choi E.-W."/>
            <person name="Kim D.-U."/>
        </authorList>
    </citation>
    <scope>NUCLEOTIDE SEQUENCE [LARGE SCALE GENOMIC DNA]</scope>
    <source>
        <strain evidence="2">dW9</strain>
    </source>
</reference>
<gene>
    <name evidence="1" type="ORF">O9H85_30630</name>
</gene>